<proteinExistence type="predicted"/>
<feature type="signal peptide" evidence="1">
    <location>
        <begin position="1"/>
        <end position="20"/>
    </location>
</feature>
<evidence type="ECO:0000313" key="3">
    <source>
        <dbReference type="Proteomes" id="UP000256964"/>
    </source>
</evidence>
<evidence type="ECO:0000313" key="2">
    <source>
        <dbReference type="EMBL" id="RDX55131.1"/>
    </source>
</evidence>
<accession>A0A371DRI3</accession>
<gene>
    <name evidence="2" type="ORF">OH76DRAFT_869364</name>
</gene>
<feature type="chain" id="PRO_5016712205" description="Secreted protein" evidence="1">
    <location>
        <begin position="21"/>
        <end position="80"/>
    </location>
</feature>
<dbReference type="EMBL" id="KZ857383">
    <property type="protein sequence ID" value="RDX55131.1"/>
    <property type="molecule type" value="Genomic_DNA"/>
</dbReference>
<name>A0A371DRI3_9APHY</name>
<reference evidence="2 3" key="1">
    <citation type="journal article" date="2018" name="Biotechnol. Biofuels">
        <title>Integrative visual omics of the white-rot fungus Polyporus brumalis exposes the biotechnological potential of its oxidative enzymes for delignifying raw plant biomass.</title>
        <authorList>
            <person name="Miyauchi S."/>
            <person name="Rancon A."/>
            <person name="Drula E."/>
            <person name="Hage H."/>
            <person name="Chaduli D."/>
            <person name="Favel A."/>
            <person name="Grisel S."/>
            <person name="Henrissat B."/>
            <person name="Herpoel-Gimbert I."/>
            <person name="Ruiz-Duenas F.J."/>
            <person name="Chevret D."/>
            <person name="Hainaut M."/>
            <person name="Lin J."/>
            <person name="Wang M."/>
            <person name="Pangilinan J."/>
            <person name="Lipzen A."/>
            <person name="Lesage-Meessen L."/>
            <person name="Navarro D."/>
            <person name="Riley R."/>
            <person name="Grigoriev I.V."/>
            <person name="Zhou S."/>
            <person name="Raouche S."/>
            <person name="Rosso M.N."/>
        </authorList>
    </citation>
    <scope>NUCLEOTIDE SEQUENCE [LARGE SCALE GENOMIC DNA]</scope>
    <source>
        <strain evidence="2 3">BRFM 1820</strain>
    </source>
</reference>
<evidence type="ECO:0000256" key="1">
    <source>
        <dbReference type="SAM" id="SignalP"/>
    </source>
</evidence>
<sequence>MMTTASMLALACSVKLRTWGSPVPSKCGLGRDREPGCSSKVQVVHQLAMGEEGFNNTNCTRPEAIVRFMCIPQGDSYTLI</sequence>
<dbReference type="Proteomes" id="UP000256964">
    <property type="component" value="Unassembled WGS sequence"/>
</dbReference>
<organism evidence="2 3">
    <name type="scientific">Lentinus brumalis</name>
    <dbReference type="NCBI Taxonomy" id="2498619"/>
    <lineage>
        <taxon>Eukaryota</taxon>
        <taxon>Fungi</taxon>
        <taxon>Dikarya</taxon>
        <taxon>Basidiomycota</taxon>
        <taxon>Agaricomycotina</taxon>
        <taxon>Agaricomycetes</taxon>
        <taxon>Polyporales</taxon>
        <taxon>Polyporaceae</taxon>
        <taxon>Lentinus</taxon>
    </lineage>
</organism>
<keyword evidence="1" id="KW-0732">Signal</keyword>
<keyword evidence="3" id="KW-1185">Reference proteome</keyword>
<evidence type="ECO:0008006" key="4">
    <source>
        <dbReference type="Google" id="ProtNLM"/>
    </source>
</evidence>
<dbReference type="AlphaFoldDB" id="A0A371DRI3"/>
<protein>
    <recommendedName>
        <fullName evidence="4">Secreted protein</fullName>
    </recommendedName>
</protein>